<evidence type="ECO:0000256" key="5">
    <source>
        <dbReference type="ARBA" id="ARBA00022801"/>
    </source>
</evidence>
<evidence type="ECO:0000256" key="4">
    <source>
        <dbReference type="ARBA" id="ARBA00022723"/>
    </source>
</evidence>
<dbReference type="Gene3D" id="3.40.50.1010">
    <property type="entry name" value="5'-nuclease"/>
    <property type="match status" value="1"/>
</dbReference>
<evidence type="ECO:0000256" key="6">
    <source>
        <dbReference type="ARBA" id="ARBA00022833"/>
    </source>
</evidence>
<dbReference type="GO" id="GO:0004521">
    <property type="term" value="F:RNA endonuclease activity"/>
    <property type="evidence" value="ECO:0007669"/>
    <property type="project" value="UniProtKB-UniRule"/>
</dbReference>
<dbReference type="OMA" id="DYAMQNT"/>
<dbReference type="GO" id="GO:0016787">
    <property type="term" value="F:hydrolase activity"/>
    <property type="evidence" value="ECO:0007669"/>
    <property type="project" value="UniProtKB-KW"/>
</dbReference>
<dbReference type="GeneID" id="39746523"/>
<comment type="caution">
    <text evidence="12">The sequence shown here is derived from an EMBL/GenBank/DDBJ whole genome shotgun (WGS) entry which is preliminary data.</text>
</comment>
<feature type="binding site" evidence="9">
    <location>
        <position position="389"/>
    </location>
    <ligand>
        <name>Zn(2+)</name>
        <dbReference type="ChEBI" id="CHEBI:29105"/>
    </ligand>
</feature>
<dbReference type="GO" id="GO:0030688">
    <property type="term" value="C:preribosome, small subunit precursor"/>
    <property type="evidence" value="ECO:0007669"/>
    <property type="project" value="TreeGrafter"/>
</dbReference>
<keyword evidence="3" id="KW-0540">Nuclease</keyword>
<feature type="binding site" evidence="9">
    <location>
        <position position="404"/>
    </location>
    <ligand>
        <name>Zn(2+)</name>
        <dbReference type="ChEBI" id="CHEBI:29105"/>
    </ligand>
</feature>
<feature type="domain" description="Nin one binding (NOB1) Zn-ribbon-like" evidence="10">
    <location>
        <begin position="379"/>
        <end position="449"/>
    </location>
</feature>
<accession>A0A1Y1JB98</accession>
<dbReference type="CDD" id="cd09876">
    <property type="entry name" value="PIN_Nob1-like"/>
    <property type="match status" value="1"/>
</dbReference>
<dbReference type="SUPFAM" id="SSF144206">
    <property type="entry name" value="NOB1 zinc finger-like"/>
    <property type="match status" value="1"/>
</dbReference>
<dbReference type="FunFam" id="3.40.50.1010:FF:000020">
    <property type="entry name" value="20S-pre-rRNA D-site endonuclease NOB1"/>
    <property type="match status" value="1"/>
</dbReference>
<reference evidence="13" key="1">
    <citation type="submission" date="2017-04" db="EMBL/GenBank/DDBJ databases">
        <title>Plasmodium gonderi genome.</title>
        <authorList>
            <person name="Arisue N."/>
            <person name="Honma H."/>
            <person name="Kawai S."/>
            <person name="Tougan T."/>
            <person name="Tanabe K."/>
            <person name="Horii T."/>
        </authorList>
    </citation>
    <scope>NUCLEOTIDE SEQUENCE [LARGE SCALE GENOMIC DNA]</scope>
    <source>
        <strain evidence="13">ATCC 30045</strain>
    </source>
</reference>
<protein>
    <submittedName>
        <fullName evidence="12">RNA-binding protein NOB1</fullName>
    </submittedName>
</protein>
<comment type="similarity">
    <text evidence="2 8">Belongs to the NOB1 family.</text>
</comment>
<gene>
    <name evidence="12" type="ORF">PGO_052210</name>
</gene>
<dbReference type="InterPro" id="IPR039907">
    <property type="entry name" value="NOB1"/>
</dbReference>
<dbReference type="GO" id="GO:0046872">
    <property type="term" value="F:metal ion binding"/>
    <property type="evidence" value="ECO:0007669"/>
    <property type="project" value="UniProtKB-UniRule"/>
</dbReference>
<dbReference type="Gene3D" id="6.20.210.10">
    <property type="entry name" value="Nin one binding (NOB1), Zn-ribbon-like"/>
    <property type="match status" value="1"/>
</dbReference>
<keyword evidence="7 8" id="KW-0539">Nucleus</keyword>
<dbReference type="OrthoDB" id="446759at2759"/>
<evidence type="ECO:0000256" key="9">
    <source>
        <dbReference type="PIRSR" id="PIRSR037125-1"/>
    </source>
</evidence>
<dbReference type="Pfam" id="PF08772">
    <property type="entry name" value="Zn_ribbon_NOB1"/>
    <property type="match status" value="1"/>
</dbReference>
<keyword evidence="6 8" id="KW-0862">Zinc</keyword>
<dbReference type="InterPro" id="IPR014881">
    <property type="entry name" value="NOB1_Zn-bd"/>
</dbReference>
<proteinExistence type="inferred from homology"/>
<feature type="binding site" evidence="9">
    <location>
        <position position="407"/>
    </location>
    <ligand>
        <name>Zn(2+)</name>
        <dbReference type="ChEBI" id="CHEBI:29105"/>
    </ligand>
</feature>
<dbReference type="EMBL" id="BDQF01000006">
    <property type="protein sequence ID" value="GAW79811.1"/>
    <property type="molecule type" value="Genomic_DNA"/>
</dbReference>
<feature type="domain" description="Ribonuclease PIN" evidence="11">
    <location>
        <begin position="7"/>
        <end position="92"/>
    </location>
</feature>
<evidence type="ECO:0000259" key="10">
    <source>
        <dbReference type="Pfam" id="PF08772"/>
    </source>
</evidence>
<dbReference type="PIRSF" id="PIRSF037125">
    <property type="entry name" value="D-site_20S_pre-rRNA_nuclease"/>
    <property type="match status" value="1"/>
</dbReference>
<dbReference type="Pfam" id="PF17146">
    <property type="entry name" value="PIN_6"/>
    <property type="match status" value="1"/>
</dbReference>
<dbReference type="GO" id="GO:0005737">
    <property type="term" value="C:cytoplasm"/>
    <property type="evidence" value="ECO:0007669"/>
    <property type="project" value="UniProtKB-ARBA"/>
</dbReference>
<evidence type="ECO:0000313" key="13">
    <source>
        <dbReference type="Proteomes" id="UP000195521"/>
    </source>
</evidence>
<feature type="binding site" evidence="9">
    <location>
        <position position="392"/>
    </location>
    <ligand>
        <name>Zn(2+)</name>
        <dbReference type="ChEBI" id="CHEBI:29105"/>
    </ligand>
</feature>
<evidence type="ECO:0000313" key="12">
    <source>
        <dbReference type="EMBL" id="GAW79811.1"/>
    </source>
</evidence>
<evidence type="ECO:0000256" key="8">
    <source>
        <dbReference type="PIRNR" id="PIRNR037125"/>
    </source>
</evidence>
<keyword evidence="4 8" id="KW-0479">Metal-binding</keyword>
<sequence length="540" mass="62165">MRKHKYVLDANSLIKFKDLLFTNYDCYITEGVIKEIKDEYSRKKLNTIMPLLKIAEPEEKDVNFIKHFAKLTGDYDSLSEVDIDLIALTYMLHRLYGDVSKLNASPMDTIYKYEDVEFDYVGSRRGRRTNSGHRIRGQGGAAVQVQELVEADELVGEADELIGEVDESVGEADELVGEADELVGEADELVGEADELVEADILIGEADGEAPKKNIREKKKTKTNMGIDFPEKKNICIEQTELEEENFKREDCVEGDKPEEEEKCAQTEYLGEGSTEEECNGEVEKRKKLTMRNGSRPRIYGCESIREEVLQVMERSEKDDDEESVNEWININNYDTQNVEINKGEKFSSDIACITTDYTMQNVLYQIGLNVITIDGYKINSLKLWGYICTSCYTFIKKNSLLFCSKCGNNNLRKVNVLVDNNLKKLIVKIPQFRVNNKNTIFSIPKKKNQPKKKFQDKLQIFREDELLIGGRKQYLKHQKKLYESQKSKKNPFSADNLYDYNNNDWTYRTTLKNGKVAILTNPKIIVGGKKKNIHRKKRK</sequence>
<evidence type="ECO:0000256" key="7">
    <source>
        <dbReference type="ARBA" id="ARBA00023242"/>
    </source>
</evidence>
<comment type="subcellular location">
    <subcellularLocation>
        <location evidence="1">Nucleus</location>
    </subcellularLocation>
</comment>
<dbReference type="PANTHER" id="PTHR12814">
    <property type="entry name" value="RNA-BINDING PROTEIN NOB1"/>
    <property type="match status" value="1"/>
</dbReference>
<dbReference type="AlphaFoldDB" id="A0A1Y1JB98"/>
<dbReference type="InterPro" id="IPR033411">
    <property type="entry name" value="Ribonuclease_PIN"/>
</dbReference>
<organism evidence="12 13">
    <name type="scientific">Plasmodium gonderi</name>
    <dbReference type="NCBI Taxonomy" id="77519"/>
    <lineage>
        <taxon>Eukaryota</taxon>
        <taxon>Sar</taxon>
        <taxon>Alveolata</taxon>
        <taxon>Apicomplexa</taxon>
        <taxon>Aconoidasida</taxon>
        <taxon>Haemosporida</taxon>
        <taxon>Plasmodiidae</taxon>
        <taxon>Plasmodium</taxon>
        <taxon>Plasmodium (Plasmodium)</taxon>
    </lineage>
</organism>
<name>A0A1Y1JB98_PLAGO</name>
<dbReference type="InterPro" id="IPR036283">
    <property type="entry name" value="NOB1_Zf-like_sf"/>
</dbReference>
<evidence type="ECO:0000259" key="11">
    <source>
        <dbReference type="Pfam" id="PF17146"/>
    </source>
</evidence>
<keyword evidence="13" id="KW-1185">Reference proteome</keyword>
<dbReference type="InterPro" id="IPR017117">
    <property type="entry name" value="Nob1_euk"/>
</dbReference>
<dbReference type="PANTHER" id="PTHR12814:SF2">
    <property type="entry name" value="RNA-BINDING PROTEIN NOB1"/>
    <property type="match status" value="1"/>
</dbReference>
<dbReference type="GO" id="GO:0030490">
    <property type="term" value="P:maturation of SSU-rRNA"/>
    <property type="evidence" value="ECO:0007669"/>
    <property type="project" value="TreeGrafter"/>
</dbReference>
<evidence type="ECO:0000256" key="1">
    <source>
        <dbReference type="ARBA" id="ARBA00004123"/>
    </source>
</evidence>
<evidence type="ECO:0000256" key="3">
    <source>
        <dbReference type="ARBA" id="ARBA00022722"/>
    </source>
</evidence>
<keyword evidence="5" id="KW-0378">Hydrolase</keyword>
<dbReference type="GO" id="GO:0031981">
    <property type="term" value="C:nuclear lumen"/>
    <property type="evidence" value="ECO:0007669"/>
    <property type="project" value="UniProtKB-ARBA"/>
</dbReference>
<dbReference type="Proteomes" id="UP000195521">
    <property type="component" value="Unassembled WGS sequence"/>
</dbReference>
<dbReference type="RefSeq" id="XP_028542400.1">
    <property type="nucleotide sequence ID" value="XM_028686599.1"/>
</dbReference>
<evidence type="ECO:0000256" key="2">
    <source>
        <dbReference type="ARBA" id="ARBA00005858"/>
    </source>
</evidence>